<dbReference type="SMART" id="SM00360">
    <property type="entry name" value="RRM"/>
    <property type="match status" value="1"/>
</dbReference>
<dbReference type="Proteomes" id="UP000198984">
    <property type="component" value="Unassembled WGS sequence"/>
</dbReference>
<reference evidence="3 4" key="1">
    <citation type="submission" date="2016-10" db="EMBL/GenBank/DDBJ databases">
        <authorList>
            <person name="de Groot N.N."/>
        </authorList>
    </citation>
    <scope>NUCLEOTIDE SEQUENCE [LARGE SCALE GENOMIC DNA]</scope>
    <source>
        <strain evidence="3 4">DSM 21039</strain>
    </source>
</reference>
<protein>
    <submittedName>
        <fullName evidence="3">RNA recognition motif. (A.k.a. RRM, RBD, or RNP domain)</fullName>
    </submittedName>
</protein>
<dbReference type="SUPFAM" id="SSF54928">
    <property type="entry name" value="RNA-binding domain, RBD"/>
    <property type="match status" value="1"/>
</dbReference>
<organism evidence="3 4">
    <name type="scientific">Chitinophaga rupis</name>
    <dbReference type="NCBI Taxonomy" id="573321"/>
    <lineage>
        <taxon>Bacteria</taxon>
        <taxon>Pseudomonadati</taxon>
        <taxon>Bacteroidota</taxon>
        <taxon>Chitinophagia</taxon>
        <taxon>Chitinophagales</taxon>
        <taxon>Chitinophagaceae</taxon>
        <taxon>Chitinophaga</taxon>
    </lineage>
</organism>
<dbReference type="PROSITE" id="PS50102">
    <property type="entry name" value="RRM"/>
    <property type="match status" value="1"/>
</dbReference>
<dbReference type="InterPro" id="IPR052462">
    <property type="entry name" value="SLIRP/GR-RBP-like"/>
</dbReference>
<dbReference type="InterPro" id="IPR012677">
    <property type="entry name" value="Nucleotide-bd_a/b_plait_sf"/>
</dbReference>
<dbReference type="Gene3D" id="3.30.70.330">
    <property type="match status" value="1"/>
</dbReference>
<dbReference type="InterPro" id="IPR000504">
    <property type="entry name" value="RRM_dom"/>
</dbReference>
<name>A0A1H7T051_9BACT</name>
<keyword evidence="1" id="KW-0694">RNA-binding</keyword>
<evidence type="ECO:0000259" key="2">
    <source>
        <dbReference type="PROSITE" id="PS50102"/>
    </source>
</evidence>
<dbReference type="GO" id="GO:0003723">
    <property type="term" value="F:RNA binding"/>
    <property type="evidence" value="ECO:0007669"/>
    <property type="project" value="UniProtKB-KW"/>
</dbReference>
<keyword evidence="4" id="KW-1185">Reference proteome</keyword>
<dbReference type="AlphaFoldDB" id="A0A1H7T051"/>
<dbReference type="InterPro" id="IPR035979">
    <property type="entry name" value="RBD_domain_sf"/>
</dbReference>
<evidence type="ECO:0000313" key="4">
    <source>
        <dbReference type="Proteomes" id="UP000198984"/>
    </source>
</evidence>
<accession>A0A1H7T051</accession>
<evidence type="ECO:0000313" key="3">
    <source>
        <dbReference type="EMBL" id="SEL78098.1"/>
    </source>
</evidence>
<dbReference type="Pfam" id="PF00076">
    <property type="entry name" value="RRM_1"/>
    <property type="match status" value="1"/>
</dbReference>
<evidence type="ECO:0000256" key="1">
    <source>
        <dbReference type="ARBA" id="ARBA00022884"/>
    </source>
</evidence>
<dbReference type="PANTHER" id="PTHR48027">
    <property type="entry name" value="HETEROGENEOUS NUCLEAR RIBONUCLEOPROTEIN 87F-RELATED"/>
    <property type="match status" value="1"/>
</dbReference>
<dbReference type="OrthoDB" id="9798855at2"/>
<sequence length="78" mass="8572">MNLRVSNLMSHTTAAVLQKIFSAYGRVISCKVVFNNVTGHSCGYGFVEMLQEAEASRAMQELEGMNINGRYIAVSVAR</sequence>
<gene>
    <name evidence="3" type="ORF">SAMN04488505_1021099</name>
</gene>
<dbReference type="EMBL" id="FOBB01000002">
    <property type="protein sequence ID" value="SEL78098.1"/>
    <property type="molecule type" value="Genomic_DNA"/>
</dbReference>
<proteinExistence type="predicted"/>
<dbReference type="RefSeq" id="WP_089911506.1">
    <property type="nucleotide sequence ID" value="NZ_FOBB01000002.1"/>
</dbReference>
<feature type="domain" description="RRM" evidence="2">
    <location>
        <begin position="1"/>
        <end position="78"/>
    </location>
</feature>
<dbReference type="STRING" id="573321.SAMN04488505_1021099"/>